<organism evidence="1 2">
    <name type="scientific">Datura stramonium</name>
    <name type="common">Jimsonweed</name>
    <name type="synonym">Common thornapple</name>
    <dbReference type="NCBI Taxonomy" id="4076"/>
    <lineage>
        <taxon>Eukaryota</taxon>
        <taxon>Viridiplantae</taxon>
        <taxon>Streptophyta</taxon>
        <taxon>Embryophyta</taxon>
        <taxon>Tracheophyta</taxon>
        <taxon>Spermatophyta</taxon>
        <taxon>Magnoliopsida</taxon>
        <taxon>eudicotyledons</taxon>
        <taxon>Gunneridae</taxon>
        <taxon>Pentapetalae</taxon>
        <taxon>asterids</taxon>
        <taxon>lamiids</taxon>
        <taxon>Solanales</taxon>
        <taxon>Solanaceae</taxon>
        <taxon>Solanoideae</taxon>
        <taxon>Datureae</taxon>
        <taxon>Datura</taxon>
    </lineage>
</organism>
<accession>A0ABS8WRY3</accession>
<dbReference type="Proteomes" id="UP000823775">
    <property type="component" value="Unassembled WGS sequence"/>
</dbReference>
<evidence type="ECO:0000313" key="1">
    <source>
        <dbReference type="EMBL" id="MCE3214631.1"/>
    </source>
</evidence>
<sequence length="131" mass="15283">MQVQKGVKGGGDREREEKKKMKSSFLKFESLLQEEMRGKIVHLHLYSFGFRNSYCESGDATWQVLQIRYDSTEVAPNLAKNSEPRFLRFKVSALAQLVSELYGQKSDIYQGKLRDSTILEKFEIFFIRYAI</sequence>
<protein>
    <submittedName>
        <fullName evidence="1">Uncharacterized protein</fullName>
    </submittedName>
</protein>
<proteinExistence type="predicted"/>
<dbReference type="EMBL" id="JACEIK010009723">
    <property type="protein sequence ID" value="MCE3214631.1"/>
    <property type="molecule type" value="Genomic_DNA"/>
</dbReference>
<keyword evidence="2" id="KW-1185">Reference proteome</keyword>
<reference evidence="1 2" key="1">
    <citation type="journal article" date="2021" name="BMC Genomics">
        <title>Datura genome reveals duplications of psychoactive alkaloid biosynthetic genes and high mutation rate following tissue culture.</title>
        <authorList>
            <person name="Rajewski A."/>
            <person name="Carter-House D."/>
            <person name="Stajich J."/>
            <person name="Litt A."/>
        </authorList>
    </citation>
    <scope>NUCLEOTIDE SEQUENCE [LARGE SCALE GENOMIC DNA]</scope>
    <source>
        <strain evidence="1">AR-01</strain>
    </source>
</reference>
<comment type="caution">
    <text evidence="1">The sequence shown here is derived from an EMBL/GenBank/DDBJ whole genome shotgun (WGS) entry which is preliminary data.</text>
</comment>
<evidence type="ECO:0000313" key="2">
    <source>
        <dbReference type="Proteomes" id="UP000823775"/>
    </source>
</evidence>
<name>A0ABS8WRY3_DATST</name>
<gene>
    <name evidence="1" type="ORF">HAX54_052916</name>
</gene>